<evidence type="ECO:0000313" key="4">
    <source>
        <dbReference type="Proteomes" id="UP000236291"/>
    </source>
</evidence>
<protein>
    <recommendedName>
        <fullName evidence="2">PORR domain-containing protein</fullName>
    </recommendedName>
</protein>
<proteinExistence type="predicted"/>
<dbReference type="AlphaFoldDB" id="A0A2K3PCE8"/>
<accession>A0A2K3PCE8</accession>
<reference evidence="3 4" key="1">
    <citation type="journal article" date="2014" name="Am. J. Bot.">
        <title>Genome assembly and annotation for red clover (Trifolium pratense; Fabaceae).</title>
        <authorList>
            <person name="Istvanek J."/>
            <person name="Jaros M."/>
            <person name="Krenek A."/>
            <person name="Repkova J."/>
        </authorList>
    </citation>
    <scope>NUCLEOTIDE SEQUENCE [LARGE SCALE GENOMIC DNA]</scope>
    <source>
        <strain evidence="4">cv. Tatra</strain>
        <tissue evidence="3">Young leaves</tissue>
    </source>
</reference>
<reference evidence="3 4" key="2">
    <citation type="journal article" date="2017" name="Front. Plant Sci.">
        <title>Gene Classification and Mining of Molecular Markers Useful in Red Clover (Trifolium pratense) Breeding.</title>
        <authorList>
            <person name="Istvanek J."/>
            <person name="Dluhosova J."/>
            <person name="Dluhos P."/>
            <person name="Patkova L."/>
            <person name="Nedelnik J."/>
            <person name="Repkova J."/>
        </authorList>
    </citation>
    <scope>NUCLEOTIDE SEQUENCE [LARGE SCALE GENOMIC DNA]</scope>
    <source>
        <strain evidence="4">cv. Tatra</strain>
        <tissue evidence="3">Young leaves</tissue>
    </source>
</reference>
<feature type="compositionally biased region" description="Acidic residues" evidence="1">
    <location>
        <begin position="391"/>
        <end position="418"/>
    </location>
</feature>
<dbReference type="InterPro" id="IPR045040">
    <property type="entry name" value="PORR_fam"/>
</dbReference>
<dbReference type="PANTHER" id="PTHR31476">
    <property type="entry name" value="PROTEIN WHAT'S THIS FACTOR 1 HOMOLOG, CHLOROPLASTIC"/>
    <property type="match status" value="1"/>
</dbReference>
<feature type="domain" description="PORR" evidence="2">
    <location>
        <begin position="33"/>
        <end position="350"/>
    </location>
</feature>
<dbReference type="EMBL" id="ASHM01005700">
    <property type="protein sequence ID" value="PNY12962.1"/>
    <property type="molecule type" value="Genomic_DNA"/>
</dbReference>
<feature type="compositionally biased region" description="Basic and acidic residues" evidence="1">
    <location>
        <begin position="435"/>
        <end position="465"/>
    </location>
</feature>
<dbReference type="Proteomes" id="UP000236291">
    <property type="component" value="Unassembled WGS sequence"/>
</dbReference>
<dbReference type="GO" id="GO:0003723">
    <property type="term" value="F:RNA binding"/>
    <property type="evidence" value="ECO:0007669"/>
    <property type="project" value="InterPro"/>
</dbReference>
<evidence type="ECO:0000259" key="2">
    <source>
        <dbReference type="Pfam" id="PF11955"/>
    </source>
</evidence>
<comment type="caution">
    <text evidence="3">The sequence shown here is derived from an EMBL/GenBank/DDBJ whole genome shotgun (WGS) entry which is preliminary data.</text>
</comment>
<feature type="compositionally biased region" description="Polar residues" evidence="1">
    <location>
        <begin position="466"/>
        <end position="477"/>
    </location>
</feature>
<evidence type="ECO:0000313" key="3">
    <source>
        <dbReference type="EMBL" id="PNY12962.1"/>
    </source>
</evidence>
<dbReference type="InterPro" id="IPR021099">
    <property type="entry name" value="PORR_domain"/>
</dbReference>
<dbReference type="STRING" id="57577.A0A2K3PCE8"/>
<feature type="region of interest" description="Disordered" evidence="1">
    <location>
        <begin position="353"/>
        <end position="510"/>
    </location>
</feature>
<gene>
    <name evidence="3" type="ORF">L195_g009607</name>
</gene>
<dbReference type="Pfam" id="PF11955">
    <property type="entry name" value="PORR"/>
    <property type="match status" value="1"/>
</dbReference>
<dbReference type="PANTHER" id="PTHR31476:SF16">
    <property type="entry name" value="F14O23.23 PROTEIN"/>
    <property type="match status" value="1"/>
</dbReference>
<sequence>MRFTVFFHRTTTTSPPSHRQHLRTLFDGNFTLVRDRGLDHAVEREKNLKPLLNLRNLIKQEPSKSLPVSIIKESIQLPFRPMDFIRKYPSVFEEFYSNGRFEAHVRLTPEAVELDDEEGFMCKSELFKKQVADRLLKLLMISKIHKIPLRVLEGLRWDLGLPMDYVKTMIPEFPDYFRVVGMGDNAVLELVCWCKEQAVSVLEKKLGNKGKDLAFPLQFSTGFEMDNKYEKWLRDWNKLPYVSPYENAGHLNASSDESDRWVVGVLHEIMHLLVSKKTEKDNVLMLGEWLGLASRFKRAILQHPGIFYLSSKNRTYTVVLREGYKRGFLAEDNPAMEFRRKYIHLMNTVKEDSKKDKDKVVKDKTSTKESNVKGDEGKAGEEKRDENLVEEKEEGEETELSDAEDEDASESVVDDDNEESVRDTRRTSSNRRGRNFAERKLNTEKPSRNSRRERSSEKLPRKTWEKNPSQVSNSKNIQMRGEHNDVKSSPQRSRSSKNRERLFTTKNTVV</sequence>
<name>A0A2K3PCE8_TRIPR</name>
<feature type="compositionally biased region" description="Basic and acidic residues" evidence="1">
    <location>
        <begin position="353"/>
        <end position="390"/>
    </location>
</feature>
<evidence type="ECO:0000256" key="1">
    <source>
        <dbReference type="SAM" id="MobiDB-lite"/>
    </source>
</evidence>
<organism evidence="3 4">
    <name type="scientific">Trifolium pratense</name>
    <name type="common">Red clover</name>
    <dbReference type="NCBI Taxonomy" id="57577"/>
    <lineage>
        <taxon>Eukaryota</taxon>
        <taxon>Viridiplantae</taxon>
        <taxon>Streptophyta</taxon>
        <taxon>Embryophyta</taxon>
        <taxon>Tracheophyta</taxon>
        <taxon>Spermatophyta</taxon>
        <taxon>Magnoliopsida</taxon>
        <taxon>eudicotyledons</taxon>
        <taxon>Gunneridae</taxon>
        <taxon>Pentapetalae</taxon>
        <taxon>rosids</taxon>
        <taxon>fabids</taxon>
        <taxon>Fabales</taxon>
        <taxon>Fabaceae</taxon>
        <taxon>Papilionoideae</taxon>
        <taxon>50 kb inversion clade</taxon>
        <taxon>NPAAA clade</taxon>
        <taxon>Hologalegina</taxon>
        <taxon>IRL clade</taxon>
        <taxon>Trifolieae</taxon>
        <taxon>Trifolium</taxon>
    </lineage>
</organism>